<gene>
    <name evidence="2" type="ORF">JKJ07_37420</name>
</gene>
<feature type="compositionally biased region" description="Polar residues" evidence="1">
    <location>
        <begin position="137"/>
        <end position="146"/>
    </location>
</feature>
<feature type="region of interest" description="Disordered" evidence="1">
    <location>
        <begin position="116"/>
        <end position="238"/>
    </location>
</feature>
<feature type="compositionally biased region" description="Basic and acidic residues" evidence="1">
    <location>
        <begin position="118"/>
        <end position="131"/>
    </location>
</feature>
<evidence type="ECO:0000313" key="2">
    <source>
        <dbReference type="EMBL" id="MBL7260017.1"/>
    </source>
</evidence>
<feature type="compositionally biased region" description="Basic and acidic residues" evidence="1">
    <location>
        <begin position="18"/>
        <end position="36"/>
    </location>
</feature>
<organism evidence="2 3">
    <name type="scientific">Paractinoplanes lichenicola</name>
    <dbReference type="NCBI Taxonomy" id="2802976"/>
    <lineage>
        <taxon>Bacteria</taxon>
        <taxon>Bacillati</taxon>
        <taxon>Actinomycetota</taxon>
        <taxon>Actinomycetes</taxon>
        <taxon>Micromonosporales</taxon>
        <taxon>Micromonosporaceae</taxon>
        <taxon>Paractinoplanes</taxon>
    </lineage>
</organism>
<feature type="compositionally biased region" description="Basic and acidic residues" evidence="1">
    <location>
        <begin position="227"/>
        <end position="238"/>
    </location>
</feature>
<dbReference type="EMBL" id="JAENHO010000012">
    <property type="protein sequence ID" value="MBL7260017.1"/>
    <property type="molecule type" value="Genomic_DNA"/>
</dbReference>
<accession>A0ABS1VZV3</accession>
<evidence type="ECO:0000313" key="3">
    <source>
        <dbReference type="Proteomes" id="UP000598996"/>
    </source>
</evidence>
<sequence length="467" mass="50925">MRMSFRELGSSENLSQREQPHKETPVAPEPPRRRPPDFGYPSLRAHVDGRPWTDDADETVPLTPFDSRAADDLDGRIIPPATVSRGSLFGTYELLDSGFEPTAAAAVETPTRNILGKLADRHEPRTDDPPDHAIVSSDPSTDTLLSNEAHDADSPQGVVEQLERDHGDSGVADRPVVDAESSESGDPPTTAPVEVVPEGKDLPAETAIESGGELPDAGSPEAPPQPADREATLPPAEREAVLTDVPAEVRDLVTLREEHRREDQPSTIVPLDWLAGHLVDVGATGLESALWKIGEETAEHFQESGPQVVRGLYLAKQLVTVFSGLRSGDGFYLKFSVPDLDLPAGLQVVFRLRLGYVGHHPEGFGFRAEIQVFEPWFPDVDVKRDLPDTARRMASGIPPVHTPAQRTDDPWRVWLGLLGDDLIHHLASTLAAATHMSSHEVLTRLNFERAVGRGKVRVIPDDDRKAA</sequence>
<comment type="caution">
    <text evidence="2">The sequence shown here is derived from an EMBL/GenBank/DDBJ whole genome shotgun (WGS) entry which is preliminary data.</text>
</comment>
<dbReference type="RefSeq" id="WP_202996696.1">
    <property type="nucleotide sequence ID" value="NZ_JAENHO010000012.1"/>
</dbReference>
<protein>
    <submittedName>
        <fullName evidence="2">Uncharacterized protein</fullName>
    </submittedName>
</protein>
<name>A0ABS1VZV3_9ACTN</name>
<feature type="compositionally biased region" description="Low complexity" evidence="1">
    <location>
        <begin position="187"/>
        <end position="196"/>
    </location>
</feature>
<reference evidence="2 3" key="1">
    <citation type="submission" date="2021-01" db="EMBL/GenBank/DDBJ databases">
        <title>Actinoplanes sp. nov. LDG1-01 isolated from lichen.</title>
        <authorList>
            <person name="Saeng-In P."/>
            <person name="Phongsopitanun W."/>
            <person name="Kanchanasin P."/>
            <person name="Yuki M."/>
            <person name="Kudo T."/>
            <person name="Ohkuma M."/>
            <person name="Tanasupawat S."/>
        </authorList>
    </citation>
    <scope>NUCLEOTIDE SEQUENCE [LARGE SCALE GENOMIC DNA]</scope>
    <source>
        <strain evidence="2 3">LDG1-01</strain>
    </source>
</reference>
<proteinExistence type="predicted"/>
<feature type="region of interest" description="Disordered" evidence="1">
    <location>
        <begin position="1"/>
        <end position="72"/>
    </location>
</feature>
<keyword evidence="3" id="KW-1185">Reference proteome</keyword>
<dbReference type="Proteomes" id="UP000598996">
    <property type="component" value="Unassembled WGS sequence"/>
</dbReference>
<evidence type="ECO:0000256" key="1">
    <source>
        <dbReference type="SAM" id="MobiDB-lite"/>
    </source>
</evidence>